<feature type="non-terminal residue" evidence="2">
    <location>
        <position position="1"/>
    </location>
</feature>
<protein>
    <submittedName>
        <fullName evidence="2">Uncharacterized protein</fullName>
    </submittedName>
</protein>
<organism evidence="2 3">
    <name type="scientific">Monodon monoceros</name>
    <name type="common">Narwhal</name>
    <name type="synonym">Ceratodon monodon</name>
    <dbReference type="NCBI Taxonomy" id="40151"/>
    <lineage>
        <taxon>Eukaryota</taxon>
        <taxon>Metazoa</taxon>
        <taxon>Chordata</taxon>
        <taxon>Craniata</taxon>
        <taxon>Vertebrata</taxon>
        <taxon>Euteleostomi</taxon>
        <taxon>Mammalia</taxon>
        <taxon>Eutheria</taxon>
        <taxon>Laurasiatheria</taxon>
        <taxon>Artiodactyla</taxon>
        <taxon>Whippomorpha</taxon>
        <taxon>Cetacea</taxon>
        <taxon>Odontoceti</taxon>
        <taxon>Monodontidae</taxon>
        <taxon>Monodon</taxon>
    </lineage>
</organism>
<feature type="compositionally biased region" description="Basic and acidic residues" evidence="1">
    <location>
        <begin position="296"/>
        <end position="317"/>
    </location>
</feature>
<evidence type="ECO:0000313" key="3">
    <source>
        <dbReference type="Proteomes" id="UP000308365"/>
    </source>
</evidence>
<feature type="compositionally biased region" description="Polar residues" evidence="1">
    <location>
        <begin position="227"/>
        <end position="242"/>
    </location>
</feature>
<name>A0A4U1F0F9_MONMO</name>
<dbReference type="AlphaFoldDB" id="A0A4U1F0F9"/>
<accession>A0A4U1F0F9</accession>
<feature type="region of interest" description="Disordered" evidence="1">
    <location>
        <begin position="289"/>
        <end position="338"/>
    </location>
</feature>
<comment type="caution">
    <text evidence="2">The sequence shown here is derived from an EMBL/GenBank/DDBJ whole genome shotgun (WGS) entry which is preliminary data.</text>
</comment>
<evidence type="ECO:0000256" key="1">
    <source>
        <dbReference type="SAM" id="MobiDB-lite"/>
    </source>
</evidence>
<reference evidence="3" key="1">
    <citation type="journal article" date="2019" name="IScience">
        <title>Narwhal Genome Reveals Long-Term Low Genetic Diversity despite Current Large Abundance Size.</title>
        <authorList>
            <person name="Westbury M.V."/>
            <person name="Petersen B."/>
            <person name="Garde E."/>
            <person name="Heide-Jorgensen M.P."/>
            <person name="Lorenzen E.D."/>
        </authorList>
    </citation>
    <scope>NUCLEOTIDE SEQUENCE [LARGE SCALE GENOMIC DNA]</scope>
</reference>
<sequence>PQSPSVGIKPLSLVPVLGWHEVGPLKSQNLASSREQVLALPCKYLPRFSASNEQLQGPGVVAQLDSQHTPLILTMAPGPGRGPITAEKIKAGTVANIKEHEAREMPGTAPAEQQRRVHGTFLLLSLLPSLRPLPWTWEPAWVEVLLTVTWSRRTPGPLVSALRPNKNQSQSPSRRRPQGKVRAPARQTQQKRSHPSQPGKQRIVSKGKEEPQLSSGQWQGQRGKEGPTTQSPTPSTRLQLQPKSFWHYLFGGLRETREKEKRGTTALHSAEIPKSQKDGPLLWTRLRGGAPGALESGKKKEMKESEERLDGEGERKGQVQAEASFSKEESDEETLERGDNLGHLIQPLSNIAESTIFYFNQSLCLCR</sequence>
<proteinExistence type="predicted"/>
<gene>
    <name evidence="2" type="ORF">EI555_008982</name>
</gene>
<dbReference type="Proteomes" id="UP000308365">
    <property type="component" value="Unassembled WGS sequence"/>
</dbReference>
<feature type="region of interest" description="Disordered" evidence="1">
    <location>
        <begin position="155"/>
        <end position="242"/>
    </location>
</feature>
<feature type="non-terminal residue" evidence="2">
    <location>
        <position position="367"/>
    </location>
</feature>
<dbReference type="EMBL" id="RWIC01000539">
    <property type="protein sequence ID" value="TKC42593.1"/>
    <property type="molecule type" value="Genomic_DNA"/>
</dbReference>
<evidence type="ECO:0000313" key="2">
    <source>
        <dbReference type="EMBL" id="TKC42593.1"/>
    </source>
</evidence>